<keyword evidence="2" id="KW-1185">Reference proteome</keyword>
<evidence type="ECO:0000313" key="1">
    <source>
        <dbReference type="EMBL" id="KAH7996172.1"/>
    </source>
</evidence>
<sequence>MDSHPHGTQQTLGGPPPPRCGLGGKLLPTAWGGGMMPNDIPEWKKHAFGGNKDTDCRQERRRLWKDGSDHTQYHSWLRLAKHQFQREGGCTQPRPKVAAMSVSQEGFLRSLVAVWGRRDAASPSAPSIIFGLLKRLFRRPNMKLIVTVPWMQSVLENVFLEAPIFTHPRQDITQWRSTHRGRGQVTFFGPCEYTSYDSPGGPQEISWCF</sequence>
<dbReference type="EMBL" id="CM037628">
    <property type="protein sequence ID" value="KAH7996172.1"/>
    <property type="molecule type" value="Genomic_DNA"/>
</dbReference>
<protein>
    <submittedName>
        <fullName evidence="1">Uncharacterized protein</fullName>
    </submittedName>
</protein>
<name>A0ACB8ETJ8_9SAUR</name>
<proteinExistence type="predicted"/>
<evidence type="ECO:0000313" key="2">
    <source>
        <dbReference type="Proteomes" id="UP000827872"/>
    </source>
</evidence>
<dbReference type="Proteomes" id="UP000827872">
    <property type="component" value="Linkage Group LG15"/>
</dbReference>
<reference evidence="1" key="1">
    <citation type="submission" date="2021-08" db="EMBL/GenBank/DDBJ databases">
        <title>The first chromosome-level gecko genome reveals the dynamic sex chromosomes of Neotropical dwarf geckos (Sphaerodactylidae: Sphaerodactylus).</title>
        <authorList>
            <person name="Pinto B.J."/>
            <person name="Keating S.E."/>
            <person name="Gamble T."/>
        </authorList>
    </citation>
    <scope>NUCLEOTIDE SEQUENCE</scope>
    <source>
        <strain evidence="1">TG3544</strain>
    </source>
</reference>
<accession>A0ACB8ETJ8</accession>
<gene>
    <name evidence="1" type="ORF">K3G42_002168</name>
</gene>
<comment type="caution">
    <text evidence="1">The sequence shown here is derived from an EMBL/GenBank/DDBJ whole genome shotgun (WGS) entry which is preliminary data.</text>
</comment>
<organism evidence="1 2">
    <name type="scientific">Sphaerodactylus townsendi</name>
    <dbReference type="NCBI Taxonomy" id="933632"/>
    <lineage>
        <taxon>Eukaryota</taxon>
        <taxon>Metazoa</taxon>
        <taxon>Chordata</taxon>
        <taxon>Craniata</taxon>
        <taxon>Vertebrata</taxon>
        <taxon>Euteleostomi</taxon>
        <taxon>Lepidosauria</taxon>
        <taxon>Squamata</taxon>
        <taxon>Bifurcata</taxon>
        <taxon>Gekkota</taxon>
        <taxon>Sphaerodactylidae</taxon>
        <taxon>Sphaerodactylus</taxon>
    </lineage>
</organism>